<comment type="caution">
    <text evidence="2">The sequence shown here is derived from an EMBL/GenBank/DDBJ whole genome shotgun (WGS) entry which is preliminary data.</text>
</comment>
<evidence type="ECO:0000313" key="3">
    <source>
        <dbReference type="Proteomes" id="UP000224634"/>
    </source>
</evidence>
<protein>
    <recommendedName>
        <fullName evidence="4">N-acetyltransferase domain-containing protein</fullName>
    </recommendedName>
</protein>
<reference evidence="2 3" key="1">
    <citation type="submission" date="2017-10" db="EMBL/GenBank/DDBJ databases">
        <title>Comparative genomics in systemic dimorphic fungi from Ajellomycetaceae.</title>
        <authorList>
            <person name="Munoz J.F."/>
            <person name="Mcewen J.G."/>
            <person name="Clay O.K."/>
            <person name="Cuomo C.A."/>
        </authorList>
    </citation>
    <scope>NUCLEOTIDE SEQUENCE [LARGE SCALE GENOMIC DNA]</scope>
    <source>
        <strain evidence="2 3">UAMH7299</strain>
    </source>
</reference>
<sequence length="817" mass="89605">MEGLRNRGPQGSPPKAVEANDFFAAMQAFQKNNAAKYRLSPAPRTDDIPTGSEKVHADSGAPSSAQHPGAGGTSPSPTTQDLGDDHARVELKEGSAEVRDDNNRTLPSLGDVKHTNTAESLMGVKKGEYILKVKSLSTANCLDVTDGDASKVTDQNSHCSARSSFQANTKGEHLAASSSAPNSQGDDVLERSQPPKPVDNSGQFTPPKEKSSPPTPSEMRPAPLAPGHSADCPESTSESSDEVIFRRAQPREQIGARLHVEKFTPPESEDRPNQTADNKLATTINNEHRVSNNCSRDNGSATEGRFTLATSQVVLYNHSQPDGADHCHTGLASGQESTSPIAPTGPAANMQLSTIEAPNAETLTTKERLKLLQQQAMARIGRQVLGLDIDEAEKENSALALARQGPGTDPTSEIARAISCFIINPQATMEQLEGGSLLRKDVLPEGSSNGDRITSSSQAHPNISKSLATYQPNTDDSLPRFHATEDWAWESGGSDSVDYVLQWLDTTLNIGYEPKYPAIDTNDDKFKDGSSHAHGNQGAGMFHADFEEPPTFLNHSDPENEDHAHETVLGYIYNWRQRVEREQIEQHERKKRIAIAAAADALAVINALEPERVPYHPKANMYLRPAEDKDIPALLDIANWHIRHSVRCVELNGLTTADMRGRIIDCQVQRLPFLVAVERKRRFVQGGNGYTEGILGYAIASDFTAIRSTNRYTAELEVFVHPKSQRIGVGSCLLDKLLEVCDPKYYPKRGCFFECDPSTRANYKRGGRRELLRLIFLVHHAADDTSEYEWVKGWLGRDYRFEEQGLLKGTGVKNQEL</sequence>
<name>A0A2B7Z591_POLH7</name>
<accession>A0A2B7Z591</accession>
<feature type="region of interest" description="Disordered" evidence="1">
    <location>
        <begin position="441"/>
        <end position="471"/>
    </location>
</feature>
<evidence type="ECO:0000313" key="2">
    <source>
        <dbReference type="EMBL" id="PGH28202.1"/>
    </source>
</evidence>
<feature type="region of interest" description="Disordered" evidence="1">
    <location>
        <begin position="281"/>
        <end position="300"/>
    </location>
</feature>
<feature type="region of interest" description="Disordered" evidence="1">
    <location>
        <begin position="144"/>
        <end position="276"/>
    </location>
</feature>
<keyword evidence="3" id="KW-1185">Reference proteome</keyword>
<proteinExistence type="predicted"/>
<dbReference type="AlphaFoldDB" id="A0A2B7Z591"/>
<dbReference type="SUPFAM" id="SSF55729">
    <property type="entry name" value="Acyl-CoA N-acyltransferases (Nat)"/>
    <property type="match status" value="1"/>
</dbReference>
<dbReference type="InterPro" id="IPR016181">
    <property type="entry name" value="Acyl_CoA_acyltransferase"/>
</dbReference>
<dbReference type="OrthoDB" id="2129362at2759"/>
<dbReference type="EMBL" id="PDNA01000001">
    <property type="protein sequence ID" value="PGH28202.1"/>
    <property type="molecule type" value="Genomic_DNA"/>
</dbReference>
<feature type="compositionally biased region" description="Polar residues" evidence="1">
    <location>
        <begin position="446"/>
        <end position="471"/>
    </location>
</feature>
<feature type="compositionally biased region" description="Polar residues" evidence="1">
    <location>
        <begin position="152"/>
        <end position="169"/>
    </location>
</feature>
<feature type="compositionally biased region" description="Basic and acidic residues" evidence="1">
    <location>
        <begin position="83"/>
        <end position="103"/>
    </location>
</feature>
<feature type="compositionally biased region" description="Basic and acidic residues" evidence="1">
    <location>
        <begin position="258"/>
        <end position="272"/>
    </location>
</feature>
<organism evidence="2 3">
    <name type="scientific">Polytolypa hystricis (strain UAMH7299)</name>
    <dbReference type="NCBI Taxonomy" id="1447883"/>
    <lineage>
        <taxon>Eukaryota</taxon>
        <taxon>Fungi</taxon>
        <taxon>Dikarya</taxon>
        <taxon>Ascomycota</taxon>
        <taxon>Pezizomycotina</taxon>
        <taxon>Eurotiomycetes</taxon>
        <taxon>Eurotiomycetidae</taxon>
        <taxon>Onygenales</taxon>
        <taxon>Onygenales incertae sedis</taxon>
        <taxon>Polytolypa</taxon>
    </lineage>
</organism>
<dbReference type="Proteomes" id="UP000224634">
    <property type="component" value="Unassembled WGS sequence"/>
</dbReference>
<dbReference type="Gene3D" id="3.40.630.30">
    <property type="match status" value="1"/>
</dbReference>
<gene>
    <name evidence="2" type="ORF">AJ80_00092</name>
</gene>
<evidence type="ECO:0000256" key="1">
    <source>
        <dbReference type="SAM" id="MobiDB-lite"/>
    </source>
</evidence>
<feature type="region of interest" description="Disordered" evidence="1">
    <location>
        <begin position="34"/>
        <end position="113"/>
    </location>
</feature>
<evidence type="ECO:0008006" key="4">
    <source>
        <dbReference type="Google" id="ProtNLM"/>
    </source>
</evidence>
<feature type="compositionally biased region" description="Polar residues" evidence="1">
    <location>
        <begin position="176"/>
        <end position="185"/>
    </location>
</feature>